<dbReference type="PANTHER" id="PTHR36920:SF1">
    <property type="entry name" value="OUTER MEMBRANE PROTEIN W"/>
    <property type="match status" value="1"/>
</dbReference>
<dbReference type="EMBL" id="FZOA01000007">
    <property type="protein sequence ID" value="SNR92706.1"/>
    <property type="molecule type" value="Genomic_DNA"/>
</dbReference>
<accession>A0A239AAL9</accession>
<evidence type="ECO:0000313" key="3">
    <source>
        <dbReference type="Proteomes" id="UP000198305"/>
    </source>
</evidence>
<proteinExistence type="predicted"/>
<evidence type="ECO:0000313" key="2">
    <source>
        <dbReference type="EMBL" id="SNR92706.1"/>
    </source>
</evidence>
<gene>
    <name evidence="2" type="ORF">SAMN05192560_1778</name>
</gene>
<comment type="subcellular location">
    <subcellularLocation>
        <location evidence="1">Cell outer membrane</location>
    </subcellularLocation>
</comment>
<dbReference type="AlphaFoldDB" id="A0A239AAL9"/>
<reference evidence="3" key="1">
    <citation type="submission" date="2017-06" db="EMBL/GenBank/DDBJ databases">
        <authorList>
            <person name="Varghese N."/>
            <person name="Submissions S."/>
        </authorList>
    </citation>
    <scope>NUCLEOTIDE SEQUENCE [LARGE SCALE GENOMIC DNA]</scope>
    <source>
        <strain evidence="3">Ca-68</strain>
    </source>
</reference>
<dbReference type="PANTHER" id="PTHR36920">
    <property type="match status" value="1"/>
</dbReference>
<dbReference type="Proteomes" id="UP000198305">
    <property type="component" value="Unassembled WGS sequence"/>
</dbReference>
<protein>
    <submittedName>
        <fullName evidence="2">Outer membrane protein</fullName>
    </submittedName>
</protein>
<dbReference type="GO" id="GO:0009279">
    <property type="term" value="C:cell outer membrane"/>
    <property type="evidence" value="ECO:0007669"/>
    <property type="project" value="UniProtKB-SubCell"/>
</dbReference>
<dbReference type="GO" id="GO:0055085">
    <property type="term" value="P:transmembrane transport"/>
    <property type="evidence" value="ECO:0007669"/>
    <property type="project" value="TreeGrafter"/>
</dbReference>
<organism evidence="2 3">
    <name type="scientific">Methylobacillus rhizosphaerae</name>
    <dbReference type="NCBI Taxonomy" id="551994"/>
    <lineage>
        <taxon>Bacteria</taxon>
        <taxon>Pseudomonadati</taxon>
        <taxon>Pseudomonadota</taxon>
        <taxon>Betaproteobacteria</taxon>
        <taxon>Nitrosomonadales</taxon>
        <taxon>Methylophilaceae</taxon>
        <taxon>Methylobacillus</taxon>
    </lineage>
</organism>
<keyword evidence="3" id="KW-1185">Reference proteome</keyword>
<sequence>MVNKVDLMELKQFVVLGSMLLAPLTVMAEAGDWVVRARAVNVSPDEKSRLGHYVGAAGARLQVNDQVIPELDISYYLTRNIALELILALGTRHDVSIKGAGGVASESLGSVNLLPPTLTAQWHFRPGRIVDPYLGAGLNYTRFMDNGLYSKQVGEIRVERNSWGPVLQAGFDINMKDGWLLNADIKYLWVDTDVRLKGGAKIDRLDINPWVIGFGFGKRF</sequence>
<dbReference type="SUPFAM" id="SSF56925">
    <property type="entry name" value="OMPA-like"/>
    <property type="match status" value="1"/>
</dbReference>
<dbReference type="Gene3D" id="2.40.160.20">
    <property type="match status" value="1"/>
</dbReference>
<dbReference type="InterPro" id="IPR005618">
    <property type="entry name" value="OMPW"/>
</dbReference>
<dbReference type="InterPro" id="IPR011250">
    <property type="entry name" value="OMP/PagP_B-barrel"/>
</dbReference>
<name>A0A239AAL9_9PROT</name>
<dbReference type="Pfam" id="PF03922">
    <property type="entry name" value="OmpW"/>
    <property type="match status" value="1"/>
</dbReference>
<evidence type="ECO:0000256" key="1">
    <source>
        <dbReference type="ARBA" id="ARBA00004442"/>
    </source>
</evidence>